<evidence type="ECO:0000313" key="2">
    <source>
        <dbReference type="Proteomes" id="UP000789396"/>
    </source>
</evidence>
<sequence length="49" mass="5849">SENTQDLNNTDNELINYELNDYIENNDLKNNNEFITEDNNNLITEKEEQ</sequence>
<dbReference type="AlphaFoldDB" id="A0A9N9NIZ8"/>
<comment type="caution">
    <text evidence="1">The sequence shown here is derived from an EMBL/GenBank/DDBJ whole genome shotgun (WGS) entry which is preliminary data.</text>
</comment>
<name>A0A9N9NIZ8_9GLOM</name>
<protein>
    <submittedName>
        <fullName evidence="1">12506_t:CDS:1</fullName>
    </submittedName>
</protein>
<organism evidence="1 2">
    <name type="scientific">Racocetra fulgida</name>
    <dbReference type="NCBI Taxonomy" id="60492"/>
    <lineage>
        <taxon>Eukaryota</taxon>
        <taxon>Fungi</taxon>
        <taxon>Fungi incertae sedis</taxon>
        <taxon>Mucoromycota</taxon>
        <taxon>Glomeromycotina</taxon>
        <taxon>Glomeromycetes</taxon>
        <taxon>Diversisporales</taxon>
        <taxon>Gigasporaceae</taxon>
        <taxon>Racocetra</taxon>
    </lineage>
</organism>
<proteinExistence type="predicted"/>
<keyword evidence="2" id="KW-1185">Reference proteome</keyword>
<accession>A0A9N9NIZ8</accession>
<reference evidence="1" key="1">
    <citation type="submission" date="2021-06" db="EMBL/GenBank/DDBJ databases">
        <authorList>
            <person name="Kallberg Y."/>
            <person name="Tangrot J."/>
            <person name="Rosling A."/>
        </authorList>
    </citation>
    <scope>NUCLEOTIDE SEQUENCE</scope>
    <source>
        <strain evidence="1">IN212</strain>
    </source>
</reference>
<evidence type="ECO:0000313" key="1">
    <source>
        <dbReference type="EMBL" id="CAG8737113.1"/>
    </source>
</evidence>
<gene>
    <name evidence="1" type="ORF">RFULGI_LOCUS12570</name>
</gene>
<dbReference type="Proteomes" id="UP000789396">
    <property type="component" value="Unassembled WGS sequence"/>
</dbReference>
<feature type="non-terminal residue" evidence="1">
    <location>
        <position position="1"/>
    </location>
</feature>
<dbReference type="EMBL" id="CAJVPZ010030604">
    <property type="protein sequence ID" value="CAG8737113.1"/>
    <property type="molecule type" value="Genomic_DNA"/>
</dbReference>